<name>A5ZQY4_9FIRM</name>
<dbReference type="HOGENOM" id="CLU_3402349_0_0_9"/>
<comment type="caution">
    <text evidence="1">The sequence shown here is derived from an EMBL/GenBank/DDBJ whole genome shotgun (WGS) entry which is preliminary data.</text>
</comment>
<sequence>MQMLAIASKNEYNKKKEAILWQIHLLFMQE</sequence>
<proteinExistence type="predicted"/>
<dbReference type="EMBL" id="AAVO02000004">
    <property type="protein sequence ID" value="EDM87991.1"/>
    <property type="molecule type" value="Genomic_DNA"/>
</dbReference>
<gene>
    <name evidence="1" type="ORF">RUMOBE_01411</name>
</gene>
<evidence type="ECO:0000313" key="2">
    <source>
        <dbReference type="Proteomes" id="UP000006002"/>
    </source>
</evidence>
<reference evidence="1 2" key="2">
    <citation type="submission" date="2007-04" db="EMBL/GenBank/DDBJ databases">
        <title>Draft genome sequence of Ruminococcus obeum (ATCC 29174).</title>
        <authorList>
            <person name="Sudarsanam P."/>
            <person name="Ley R."/>
            <person name="Guruge J."/>
            <person name="Turnbaugh P.J."/>
            <person name="Mahowald M."/>
            <person name="Liep D."/>
            <person name="Gordon J."/>
        </authorList>
    </citation>
    <scope>NUCLEOTIDE SEQUENCE [LARGE SCALE GENOMIC DNA]</scope>
    <source>
        <strain evidence="1 2">ATCC 29174</strain>
    </source>
</reference>
<dbReference type="AlphaFoldDB" id="A5ZQY4"/>
<reference evidence="1 2" key="1">
    <citation type="submission" date="2007-03" db="EMBL/GenBank/DDBJ databases">
        <authorList>
            <person name="Fulton L."/>
            <person name="Clifton S."/>
            <person name="Fulton B."/>
            <person name="Xu J."/>
            <person name="Minx P."/>
            <person name="Pepin K.H."/>
            <person name="Johnson M."/>
            <person name="Thiruvilangam P."/>
            <person name="Bhonagiri V."/>
            <person name="Nash W.E."/>
            <person name="Mardis E.R."/>
            <person name="Wilson R.K."/>
        </authorList>
    </citation>
    <scope>NUCLEOTIDE SEQUENCE [LARGE SCALE GENOMIC DNA]</scope>
    <source>
        <strain evidence="1 2">ATCC 29174</strain>
    </source>
</reference>
<protein>
    <submittedName>
        <fullName evidence="1">Uncharacterized protein</fullName>
    </submittedName>
</protein>
<accession>A5ZQY4</accession>
<organism evidence="1 2">
    <name type="scientific">Blautia obeum ATCC 29174</name>
    <dbReference type="NCBI Taxonomy" id="411459"/>
    <lineage>
        <taxon>Bacteria</taxon>
        <taxon>Bacillati</taxon>
        <taxon>Bacillota</taxon>
        <taxon>Clostridia</taxon>
        <taxon>Lachnospirales</taxon>
        <taxon>Lachnospiraceae</taxon>
        <taxon>Blautia</taxon>
    </lineage>
</organism>
<evidence type="ECO:0000313" key="1">
    <source>
        <dbReference type="EMBL" id="EDM87991.1"/>
    </source>
</evidence>
<dbReference type="Proteomes" id="UP000006002">
    <property type="component" value="Unassembled WGS sequence"/>
</dbReference>